<dbReference type="InterPro" id="IPR002455">
    <property type="entry name" value="GPCR3_GABA-B"/>
</dbReference>
<evidence type="ECO:0000256" key="3">
    <source>
        <dbReference type="ARBA" id="ARBA00023180"/>
    </source>
</evidence>
<dbReference type="AlphaFoldDB" id="A0A0L7L827"/>
<dbReference type="PANTHER" id="PTHR10519:SF77">
    <property type="entry name" value="GAMMA-AMINOBUTYRIC ACID TYPE B RECEPTOR SUBUNIT 1"/>
    <property type="match status" value="1"/>
</dbReference>
<keyword evidence="3" id="KW-0325">Glycoprotein</keyword>
<keyword evidence="1" id="KW-0297">G-protein coupled receptor</keyword>
<dbReference type="GO" id="GO:0004965">
    <property type="term" value="F:G protein-coupled GABA receptor activity"/>
    <property type="evidence" value="ECO:0007669"/>
    <property type="project" value="InterPro"/>
</dbReference>
<dbReference type="STRING" id="104452.A0A0L7L827"/>
<dbReference type="PANTHER" id="PTHR10519">
    <property type="entry name" value="GABA-B RECEPTOR"/>
    <property type="match status" value="1"/>
</dbReference>
<keyword evidence="4" id="KW-0807">Transducer</keyword>
<dbReference type="GO" id="GO:0038039">
    <property type="term" value="C:G protein-coupled receptor heterodimeric complex"/>
    <property type="evidence" value="ECO:0007669"/>
    <property type="project" value="TreeGrafter"/>
</dbReference>
<keyword evidence="2 5" id="KW-0675">Receptor</keyword>
<organism evidence="5 6">
    <name type="scientific">Operophtera brumata</name>
    <name type="common">Winter moth</name>
    <name type="synonym">Phalaena brumata</name>
    <dbReference type="NCBI Taxonomy" id="104452"/>
    <lineage>
        <taxon>Eukaryota</taxon>
        <taxon>Metazoa</taxon>
        <taxon>Ecdysozoa</taxon>
        <taxon>Arthropoda</taxon>
        <taxon>Hexapoda</taxon>
        <taxon>Insecta</taxon>
        <taxon>Pterygota</taxon>
        <taxon>Neoptera</taxon>
        <taxon>Endopterygota</taxon>
        <taxon>Lepidoptera</taxon>
        <taxon>Glossata</taxon>
        <taxon>Ditrysia</taxon>
        <taxon>Geometroidea</taxon>
        <taxon>Geometridae</taxon>
        <taxon>Larentiinae</taxon>
        <taxon>Operophtera</taxon>
    </lineage>
</organism>
<evidence type="ECO:0000256" key="2">
    <source>
        <dbReference type="ARBA" id="ARBA00023170"/>
    </source>
</evidence>
<dbReference type="Gene3D" id="3.40.50.2300">
    <property type="match status" value="2"/>
</dbReference>
<evidence type="ECO:0000313" key="5">
    <source>
        <dbReference type="EMBL" id="KOB71499.1"/>
    </source>
</evidence>
<accession>A0A0L7L827</accession>
<evidence type="ECO:0000256" key="4">
    <source>
        <dbReference type="ARBA" id="ARBA00023224"/>
    </source>
</evidence>
<sequence>MYNLLYNPPQKLLLLAGCSTVCTTVAEAAKMWNLMVTVEDLEAHCKQASIEIVTRQSFLSDPADAVRNLRRQDARVIVGLFYVVAARRML</sequence>
<dbReference type="Proteomes" id="UP000037510">
    <property type="component" value="Unassembled WGS sequence"/>
</dbReference>
<gene>
    <name evidence="5" type="ORF">OBRU01_13649</name>
</gene>
<comment type="caution">
    <text evidence="5">The sequence shown here is derived from an EMBL/GenBank/DDBJ whole genome shotgun (WGS) entry which is preliminary data.</text>
</comment>
<evidence type="ECO:0000256" key="1">
    <source>
        <dbReference type="ARBA" id="ARBA00023040"/>
    </source>
</evidence>
<proteinExistence type="predicted"/>
<name>A0A0L7L827_OPEBR</name>
<dbReference type="GO" id="GO:0007214">
    <property type="term" value="P:gamma-aminobutyric acid signaling pathway"/>
    <property type="evidence" value="ECO:0007669"/>
    <property type="project" value="TreeGrafter"/>
</dbReference>
<keyword evidence="6" id="KW-1185">Reference proteome</keyword>
<evidence type="ECO:0000313" key="6">
    <source>
        <dbReference type="Proteomes" id="UP000037510"/>
    </source>
</evidence>
<reference evidence="5 6" key="1">
    <citation type="journal article" date="2015" name="Genome Biol. Evol.">
        <title>The genome of winter moth (Operophtera brumata) provides a genomic perspective on sexual dimorphism and phenology.</title>
        <authorList>
            <person name="Derks M.F."/>
            <person name="Smit S."/>
            <person name="Salis L."/>
            <person name="Schijlen E."/>
            <person name="Bossers A."/>
            <person name="Mateman C."/>
            <person name="Pijl A.S."/>
            <person name="de Ridder D."/>
            <person name="Groenen M.A."/>
            <person name="Visser M.E."/>
            <person name="Megens H.J."/>
        </authorList>
    </citation>
    <scope>NUCLEOTIDE SEQUENCE [LARGE SCALE GENOMIC DNA]</scope>
    <source>
        <strain evidence="5">WM2013NL</strain>
        <tissue evidence="5">Head and thorax</tissue>
    </source>
</reference>
<dbReference type="SUPFAM" id="SSF53822">
    <property type="entry name" value="Periplasmic binding protein-like I"/>
    <property type="match status" value="1"/>
</dbReference>
<dbReference type="InterPro" id="IPR028082">
    <property type="entry name" value="Peripla_BP_I"/>
</dbReference>
<protein>
    <submittedName>
        <fullName evidence="5">GABA-B receptor type 1</fullName>
    </submittedName>
</protein>
<dbReference type="EMBL" id="JTDY01002397">
    <property type="protein sequence ID" value="KOB71499.1"/>
    <property type="molecule type" value="Genomic_DNA"/>
</dbReference>